<organism evidence="4 5">
    <name type="scientific">Rhizoctonia solani</name>
    <dbReference type="NCBI Taxonomy" id="456999"/>
    <lineage>
        <taxon>Eukaryota</taxon>
        <taxon>Fungi</taxon>
        <taxon>Dikarya</taxon>
        <taxon>Basidiomycota</taxon>
        <taxon>Agaricomycotina</taxon>
        <taxon>Agaricomycetes</taxon>
        <taxon>Cantharellales</taxon>
        <taxon>Ceratobasidiaceae</taxon>
        <taxon>Rhizoctonia</taxon>
    </lineage>
</organism>
<dbReference type="InterPro" id="IPR011333">
    <property type="entry name" value="SKP1/BTB/POZ_sf"/>
</dbReference>
<feature type="region of interest" description="Disordered" evidence="3">
    <location>
        <begin position="795"/>
        <end position="920"/>
    </location>
</feature>
<gene>
    <name evidence="4" type="ORF">RHS01_02445</name>
</gene>
<reference evidence="4" key="1">
    <citation type="submission" date="2020-09" db="EMBL/GenBank/DDBJ databases">
        <title>Comparative genome analyses of four rice-infecting Rhizoctonia solani isolates reveal extensive enrichment of homogalacturonan modification genes.</title>
        <authorList>
            <person name="Lee D.-Y."/>
            <person name="Jeon J."/>
            <person name="Kim K.-T."/>
            <person name="Cheong K."/>
            <person name="Song H."/>
            <person name="Choi G."/>
            <person name="Ko J."/>
            <person name="Opiyo S.O."/>
            <person name="Zuo S."/>
            <person name="Madhav S."/>
            <person name="Lee Y.-H."/>
            <person name="Wang G.-L."/>
        </authorList>
    </citation>
    <scope>NUCLEOTIDE SEQUENCE</scope>
    <source>
        <strain evidence="4">AG1-IA B2</strain>
    </source>
</reference>
<dbReference type="SUPFAM" id="SSF117281">
    <property type="entry name" value="Kelch motif"/>
    <property type="match status" value="1"/>
</dbReference>
<comment type="caution">
    <text evidence="4">The sequence shown here is derived from an EMBL/GenBank/DDBJ whole genome shotgun (WGS) entry which is preliminary data.</text>
</comment>
<feature type="compositionally biased region" description="Basic and acidic residues" evidence="3">
    <location>
        <begin position="1002"/>
        <end position="1015"/>
    </location>
</feature>
<proteinExistence type="predicted"/>
<dbReference type="AlphaFoldDB" id="A0A8H7IFK6"/>
<evidence type="ECO:0000256" key="1">
    <source>
        <dbReference type="ARBA" id="ARBA00022441"/>
    </source>
</evidence>
<evidence type="ECO:0000313" key="4">
    <source>
        <dbReference type="EMBL" id="KAF8758266.1"/>
    </source>
</evidence>
<evidence type="ECO:0000256" key="3">
    <source>
        <dbReference type="SAM" id="MobiDB-lite"/>
    </source>
</evidence>
<feature type="compositionally biased region" description="Low complexity" evidence="3">
    <location>
        <begin position="676"/>
        <end position="686"/>
    </location>
</feature>
<feature type="compositionally biased region" description="Low complexity" evidence="3">
    <location>
        <begin position="574"/>
        <end position="587"/>
    </location>
</feature>
<dbReference type="Pfam" id="PF24681">
    <property type="entry name" value="Kelch_KLHDC2_KLHL20_DRC7"/>
    <property type="match status" value="1"/>
</dbReference>
<keyword evidence="2" id="KW-0677">Repeat</keyword>
<dbReference type="PANTHER" id="PTHR43503:SF2">
    <property type="entry name" value="NEGATIVE REGULATOR OF SPORULATION MDS3-RELATED"/>
    <property type="match status" value="1"/>
</dbReference>
<dbReference type="InterPro" id="IPR015915">
    <property type="entry name" value="Kelch-typ_b-propeller"/>
</dbReference>
<dbReference type="GO" id="GO:0045454">
    <property type="term" value="P:cell redox homeostasis"/>
    <property type="evidence" value="ECO:0007669"/>
    <property type="project" value="TreeGrafter"/>
</dbReference>
<dbReference type="GO" id="GO:0005739">
    <property type="term" value="C:mitochondrion"/>
    <property type="evidence" value="ECO:0007669"/>
    <property type="project" value="TreeGrafter"/>
</dbReference>
<feature type="compositionally biased region" description="Polar residues" evidence="3">
    <location>
        <begin position="716"/>
        <end position="731"/>
    </location>
</feature>
<dbReference type="EMBL" id="JACYCF010000003">
    <property type="protein sequence ID" value="KAF8758266.1"/>
    <property type="molecule type" value="Genomic_DNA"/>
</dbReference>
<feature type="compositionally biased region" description="Basic and acidic residues" evidence="3">
    <location>
        <begin position="812"/>
        <end position="822"/>
    </location>
</feature>
<sequence>MHSVSDLTTYSRKARGDVPPPLVGASTTVIGSQMYLFGGRLVTQRRMVADLYCFHLEEYTWERLAPPDLDPNAPPPRYFHSADVWNGHLVIFGAWDTDRLRTLPTTCVSLPTYVPRARYAHLSAVSGDQLYIIGGQDMANAWLDDIHVFDLPSRTWVARVPYPRHCGTYRSVAVCAPERVVNPARISANIHDDTPSNQDELIELPFTSDTSAQSPNSIYLYSNHNFTDVKRELQTLHPTPSTPDSPFTMTDASALLTGTSLPPGLRFPTGALLGTHLLIAGTYLAHTFQSYSLWALDLRTYSWSRIDPGAALSHGSWGRGVVWGNGGRFVVFGNREGNLVEDYNRRLLGWGDVAYVDLEAFGVYSPPRRMFSAPTPPILATEVAVDISCQDPAQTHALLPVIANLRMLHQEQLTDFEIVADDNRRIKCSSAVLEARWGWFRRQRQLFRKKAQRVEAELSRDPMRARSSSRSGVSEIGEEHSFANMDDRELAELDPRLSSRELRLSEPYAVTLALLQYLYGLTLVTSLQHAPPVLSALLLIACTYTEEDQFKEESSFGEIRLNYNSNGNGHTHPRSLGSSPSSSSGRIPLPPRPTLPQFDAMPHLTGLVKHAMHRALSPTNSVGVYEVATLCDCQSLQIRALKVVMASSKKQAHKQRQHGSGSGPSGRPRGVSDTNGLPLPGRPRLPATSTGRQKRLHTADGTRPREPLVKNPPTEPSLSSRTPGTPNSRRTNGAGPLFGPVPKHSPPPEPLTVDPLERLATRRLGAIYLRIRNGELRLDSRSSHAALRELYSRHRPALDEHGNPHVTMADSDDQHQQVDQRQPRSHVSPELMPSQSINDESSVSPSRTRHSPTTSPVFTGGASLATVSSVSTTTSTQTGSASSGGSASVRAPTDHTRPVPIRSAGHQHQGSEATVRPANQEKVRRVLVGISPYGAPIYRELHPDEPDLEPNSMGASSAGRIKTKDKVTSAKAEKAAAKVQAKIEKRAREVADREATLMKEAERRKLKEEMQDRLTKIRSGTTKDVQNKDLPRIDGHKFAFMGNM</sequence>
<evidence type="ECO:0000313" key="5">
    <source>
        <dbReference type="Proteomes" id="UP000614334"/>
    </source>
</evidence>
<feature type="compositionally biased region" description="Low complexity" evidence="3">
    <location>
        <begin position="841"/>
        <end position="889"/>
    </location>
</feature>
<name>A0A8H7IFK6_9AGAM</name>
<feature type="region of interest" description="Disordered" evidence="3">
    <location>
        <begin position="561"/>
        <end position="600"/>
    </location>
</feature>
<evidence type="ECO:0000256" key="2">
    <source>
        <dbReference type="ARBA" id="ARBA00022737"/>
    </source>
</evidence>
<feature type="region of interest" description="Disordered" evidence="3">
    <location>
        <begin position="458"/>
        <end position="478"/>
    </location>
</feature>
<feature type="region of interest" description="Disordered" evidence="3">
    <location>
        <begin position="943"/>
        <end position="967"/>
    </location>
</feature>
<protein>
    <submittedName>
        <fullName evidence="4">Galactose oxidase</fullName>
    </submittedName>
</protein>
<keyword evidence="1" id="KW-0880">Kelch repeat</keyword>
<accession>A0A8H7IFK6</accession>
<dbReference type="GO" id="GO:0005829">
    <property type="term" value="C:cytosol"/>
    <property type="evidence" value="ECO:0007669"/>
    <property type="project" value="TreeGrafter"/>
</dbReference>
<feature type="compositionally biased region" description="Basic and acidic residues" evidence="3">
    <location>
        <begin position="697"/>
        <end position="708"/>
    </location>
</feature>
<feature type="region of interest" description="Disordered" evidence="3">
    <location>
        <begin position="649"/>
        <end position="753"/>
    </location>
</feature>
<dbReference type="PANTHER" id="PTHR43503">
    <property type="entry name" value="MCG48959-RELATED"/>
    <property type="match status" value="1"/>
</dbReference>
<dbReference type="Gene3D" id="3.30.710.10">
    <property type="entry name" value="Potassium Channel Kv1.1, Chain A"/>
    <property type="match status" value="1"/>
</dbReference>
<dbReference type="Proteomes" id="UP000614334">
    <property type="component" value="Unassembled WGS sequence"/>
</dbReference>
<dbReference type="Gene3D" id="2.120.10.80">
    <property type="entry name" value="Kelch-type beta propeller"/>
    <property type="match status" value="2"/>
</dbReference>
<feature type="region of interest" description="Disordered" evidence="3">
    <location>
        <begin position="1002"/>
        <end position="1029"/>
    </location>
</feature>